<protein>
    <recommendedName>
        <fullName evidence="8">L,D-TPase catalytic domain-containing protein</fullName>
    </recommendedName>
</protein>
<sequence length="323" mass="34243">MINAAPLDVIPAIYTPTPKDIDPTFTASTALISVDPAAVALPFDTNTPSASVARLQVLLDRAGASPGVIDGLDGGNLRSALAAFEAMQGLNVDGKIGSQVIDAIDDPKQVIGSYVITGQDISMVVGAIPKDYAQMAQMKYLGYATVTEGLAERFHMGEDFLNALNPNARYVEGETIFVADLGVNKTGKAVRLEVDKTQGQVRAYAADDSLLVAYPATIGSETNPSPSGTHTVKTVVLNPEYTYNPKVNFQQGNNDSVLTLPPGPNGPVGTVWIDLSEPTFGIHGTPEPSRIDKTGSHGCVRLTNWDAEELAKLLTKDVLVEFM</sequence>
<evidence type="ECO:0000256" key="2">
    <source>
        <dbReference type="ARBA" id="ARBA00005992"/>
    </source>
</evidence>
<evidence type="ECO:0000256" key="4">
    <source>
        <dbReference type="ARBA" id="ARBA00022960"/>
    </source>
</evidence>
<dbReference type="EMBL" id="CP016287">
    <property type="protein sequence ID" value="ANP90037.1"/>
    <property type="molecule type" value="Genomic_DNA"/>
</dbReference>
<evidence type="ECO:0000256" key="1">
    <source>
        <dbReference type="ARBA" id="ARBA00004752"/>
    </source>
</evidence>
<dbReference type="GO" id="GO:0071972">
    <property type="term" value="F:peptidoglycan L,D-transpeptidase activity"/>
    <property type="evidence" value="ECO:0007669"/>
    <property type="project" value="TreeGrafter"/>
</dbReference>
<evidence type="ECO:0000259" key="8">
    <source>
        <dbReference type="PROSITE" id="PS52029"/>
    </source>
</evidence>
<dbReference type="PANTHER" id="PTHR30582:SF30">
    <property type="entry name" value="BLR4375 PROTEIN"/>
    <property type="match status" value="1"/>
</dbReference>
<dbReference type="CDD" id="cd16913">
    <property type="entry name" value="YkuD_like"/>
    <property type="match status" value="1"/>
</dbReference>
<dbReference type="InterPro" id="IPR038063">
    <property type="entry name" value="Transpep_catalytic_dom"/>
</dbReference>
<evidence type="ECO:0000256" key="5">
    <source>
        <dbReference type="ARBA" id="ARBA00022984"/>
    </source>
</evidence>
<accession>A0A1B1CJV5</accession>
<dbReference type="InterPro" id="IPR050979">
    <property type="entry name" value="LD-transpeptidase"/>
</dbReference>
<evidence type="ECO:0000256" key="6">
    <source>
        <dbReference type="ARBA" id="ARBA00023316"/>
    </source>
</evidence>
<feature type="active site" description="Nucleophile" evidence="7">
    <location>
        <position position="299"/>
    </location>
</feature>
<dbReference type="Gene3D" id="2.40.440.10">
    <property type="entry name" value="L,D-transpeptidase catalytic domain-like"/>
    <property type="match status" value="1"/>
</dbReference>
<dbReference type="Gene3D" id="1.10.101.10">
    <property type="entry name" value="PGBD-like superfamily/PGBD"/>
    <property type="match status" value="1"/>
</dbReference>
<dbReference type="UniPathway" id="UPA00219"/>
<proteinExistence type="inferred from homology"/>
<keyword evidence="3" id="KW-0808">Transferase</keyword>
<geneLocation type="plasmid" evidence="9 10">
    <name>unnamed1</name>
</geneLocation>
<dbReference type="InterPro" id="IPR036365">
    <property type="entry name" value="PGBD-like_sf"/>
</dbReference>
<dbReference type="Proteomes" id="UP000092691">
    <property type="component" value="Plasmid unnamed1"/>
</dbReference>
<dbReference type="PROSITE" id="PS52029">
    <property type="entry name" value="LD_TPASE"/>
    <property type="match status" value="1"/>
</dbReference>
<dbReference type="Pfam" id="PF03734">
    <property type="entry name" value="YkuD"/>
    <property type="match status" value="1"/>
</dbReference>
<keyword evidence="4 7" id="KW-0133">Cell shape</keyword>
<dbReference type="Pfam" id="PF01471">
    <property type="entry name" value="PG_binding_1"/>
    <property type="match status" value="1"/>
</dbReference>
<keyword evidence="6 7" id="KW-0961">Cell wall biogenesis/degradation</keyword>
<dbReference type="InterPro" id="IPR036366">
    <property type="entry name" value="PGBDSf"/>
</dbReference>
<dbReference type="InterPro" id="IPR005490">
    <property type="entry name" value="LD_TPept_cat_dom"/>
</dbReference>
<dbReference type="GO" id="GO:0016740">
    <property type="term" value="F:transferase activity"/>
    <property type="evidence" value="ECO:0007669"/>
    <property type="project" value="UniProtKB-KW"/>
</dbReference>
<dbReference type="AlphaFoldDB" id="A0A1B1CJV5"/>
<dbReference type="RefSeq" id="WP_065283561.1">
    <property type="nucleotide sequence ID" value="NZ_CP016287.1"/>
</dbReference>
<feature type="active site" description="Proton donor/acceptor" evidence="7">
    <location>
        <position position="283"/>
    </location>
</feature>
<evidence type="ECO:0000256" key="3">
    <source>
        <dbReference type="ARBA" id="ARBA00022679"/>
    </source>
</evidence>
<evidence type="ECO:0000256" key="7">
    <source>
        <dbReference type="PROSITE-ProRule" id="PRU01373"/>
    </source>
</evidence>
<dbReference type="OrthoDB" id="9787225at2"/>
<name>A0A1B1CJV5_RHILE</name>
<organism evidence="9 10">
    <name type="scientific">Rhizobium leguminosarum</name>
    <dbReference type="NCBI Taxonomy" id="384"/>
    <lineage>
        <taxon>Bacteria</taxon>
        <taxon>Pseudomonadati</taxon>
        <taxon>Pseudomonadota</taxon>
        <taxon>Alphaproteobacteria</taxon>
        <taxon>Hyphomicrobiales</taxon>
        <taxon>Rhizobiaceae</taxon>
        <taxon>Rhizobium/Agrobacterium group</taxon>
        <taxon>Rhizobium</taxon>
    </lineage>
</organism>
<reference evidence="9 10" key="1">
    <citation type="submission" date="2016-06" db="EMBL/GenBank/DDBJ databases">
        <title>Microsymbionts genomes from the relict species Vavilovia formosa.</title>
        <authorList>
            <person name="Chirak E."/>
            <person name="Kimeklis A."/>
            <person name="Andronov E."/>
        </authorList>
    </citation>
    <scope>NUCLEOTIDE SEQUENCE [LARGE SCALE GENOMIC DNA]</scope>
    <source>
        <strain evidence="9 10">Vaf10</strain>
        <plasmid evidence="10">Plasmid unnamed1</plasmid>
    </source>
</reference>
<comment type="pathway">
    <text evidence="1 7">Cell wall biogenesis; peptidoglycan biosynthesis.</text>
</comment>
<dbReference type="GO" id="GO:0071555">
    <property type="term" value="P:cell wall organization"/>
    <property type="evidence" value="ECO:0007669"/>
    <property type="project" value="UniProtKB-UniRule"/>
</dbReference>
<evidence type="ECO:0000313" key="10">
    <source>
        <dbReference type="Proteomes" id="UP000092691"/>
    </source>
</evidence>
<dbReference type="PANTHER" id="PTHR30582">
    <property type="entry name" value="L,D-TRANSPEPTIDASE"/>
    <property type="match status" value="1"/>
</dbReference>
<dbReference type="InterPro" id="IPR002477">
    <property type="entry name" value="Peptidoglycan-bd-like"/>
</dbReference>
<gene>
    <name evidence="9" type="ORF">BA011_28765</name>
</gene>
<evidence type="ECO:0000313" key="9">
    <source>
        <dbReference type="EMBL" id="ANP90037.1"/>
    </source>
</evidence>
<comment type="similarity">
    <text evidence="2">Belongs to the YkuD family.</text>
</comment>
<dbReference type="SUPFAM" id="SSF47090">
    <property type="entry name" value="PGBD-like"/>
    <property type="match status" value="1"/>
</dbReference>
<dbReference type="GO" id="GO:0005576">
    <property type="term" value="C:extracellular region"/>
    <property type="evidence" value="ECO:0007669"/>
    <property type="project" value="TreeGrafter"/>
</dbReference>
<dbReference type="SUPFAM" id="SSF141523">
    <property type="entry name" value="L,D-transpeptidase catalytic domain-like"/>
    <property type="match status" value="1"/>
</dbReference>
<dbReference type="GO" id="GO:0018104">
    <property type="term" value="P:peptidoglycan-protein cross-linking"/>
    <property type="evidence" value="ECO:0007669"/>
    <property type="project" value="TreeGrafter"/>
</dbReference>
<keyword evidence="5 7" id="KW-0573">Peptidoglycan synthesis</keyword>
<dbReference type="GO" id="GO:0008360">
    <property type="term" value="P:regulation of cell shape"/>
    <property type="evidence" value="ECO:0007669"/>
    <property type="project" value="UniProtKB-UniRule"/>
</dbReference>
<keyword evidence="9" id="KW-0614">Plasmid</keyword>
<feature type="domain" description="L,D-TPase catalytic" evidence="8">
    <location>
        <begin position="190"/>
        <end position="323"/>
    </location>
</feature>